<sequence length="764" mass="85752">MCVGLLTTIRVYKHSRNQKTRLLFCTTGILLRRLTGDRDLNNVSHIIVDEVHERTILGDFLLVLVKELLERRRVMNGPALKVILMSATMDSERLSSYFSDCPILIAKGRTYPVNTIYLEDIYEHIEYRLTSQSAAALQGGLKTSKKHLRNQVGSGRRRQDLVWSGFGDDAILEDSLVNPLYNESLYKDYNAMTRNNLALVNEDVIDYELLEDLVIHIAEEGESGAMLIFLPGLAEIQLLLDRLTASQKFKDLATEWLLALHSSIAPDDQRKVFRIPPQGVRKIVLATNIAETSVTIPDVVHVIDCGKHKENRFDPHRGMSRMLEVWISQANARQRKGRAGRVQPGNHFCLYTKYRLENLMHPFQLPEMLRVPLVELCLQIKLLSINNMAAFLQKALDPPKLESVETALATLREVGAVNEQEELTALGYHLAALPVDVRIGKMMLYGALFGCLSPVLTIAACLSHKSPFLVPQEQKNAAERAKKAFSDNAEKIHFEDDAPQQSDHLAMVAAYNGWRQIVTKKGAGAARGHCQENFLSMPTLKMIRDMRNQFAMLLLDMGFIKFSQAIDSKAALTDFADNLTQPFNFHAQQPAVIKAALCAGLYPNVAAMDEKSVVEGHASAGSRRAGLSSLQKPRWSDGRREVFIHPSSVNADVLEFWHPFLVFHEKVETSRVFLRDTSVISPYAILLFGGAISIQHQTGHVTVDGWLEMKAAAQTAVLFKELRIALDSVLRESIEKPQENMSSRSTEVIRFIIELILDETKIAV</sequence>
<protein>
    <submittedName>
        <fullName evidence="1">Uncharacterized protein</fullName>
    </submittedName>
</protein>
<dbReference type="EMBL" id="CM055094">
    <property type="protein sequence ID" value="KAJ7562999.1"/>
    <property type="molecule type" value="Genomic_DNA"/>
</dbReference>
<reference evidence="2" key="1">
    <citation type="journal article" date="2024" name="Proc. Natl. Acad. Sci. U.S.A.">
        <title>Extraordinary preservation of gene collinearity over three hundred million years revealed in homosporous lycophytes.</title>
        <authorList>
            <person name="Li C."/>
            <person name="Wickell D."/>
            <person name="Kuo L.Y."/>
            <person name="Chen X."/>
            <person name="Nie B."/>
            <person name="Liao X."/>
            <person name="Peng D."/>
            <person name="Ji J."/>
            <person name="Jenkins J."/>
            <person name="Williams M."/>
            <person name="Shu S."/>
            <person name="Plott C."/>
            <person name="Barry K."/>
            <person name="Rajasekar S."/>
            <person name="Grimwood J."/>
            <person name="Han X."/>
            <person name="Sun S."/>
            <person name="Hou Z."/>
            <person name="He W."/>
            <person name="Dai G."/>
            <person name="Sun C."/>
            <person name="Schmutz J."/>
            <person name="Leebens-Mack J.H."/>
            <person name="Li F.W."/>
            <person name="Wang L."/>
        </authorList>
    </citation>
    <scope>NUCLEOTIDE SEQUENCE [LARGE SCALE GENOMIC DNA]</scope>
    <source>
        <strain evidence="2">cv. PW_Plant_1</strain>
    </source>
</reference>
<organism evidence="1 2">
    <name type="scientific">Diphasiastrum complanatum</name>
    <name type="common">Issler's clubmoss</name>
    <name type="synonym">Lycopodium complanatum</name>
    <dbReference type="NCBI Taxonomy" id="34168"/>
    <lineage>
        <taxon>Eukaryota</taxon>
        <taxon>Viridiplantae</taxon>
        <taxon>Streptophyta</taxon>
        <taxon>Embryophyta</taxon>
        <taxon>Tracheophyta</taxon>
        <taxon>Lycopodiopsida</taxon>
        <taxon>Lycopodiales</taxon>
        <taxon>Lycopodiaceae</taxon>
        <taxon>Lycopodioideae</taxon>
        <taxon>Diphasiastrum</taxon>
    </lineage>
</organism>
<name>A0ACC2E915_DIPCM</name>
<accession>A0ACC2E915</accession>
<gene>
    <name evidence="1" type="ORF">O6H91_03G092300</name>
</gene>
<proteinExistence type="predicted"/>
<evidence type="ECO:0000313" key="2">
    <source>
        <dbReference type="Proteomes" id="UP001162992"/>
    </source>
</evidence>
<evidence type="ECO:0000313" key="1">
    <source>
        <dbReference type="EMBL" id="KAJ7562999.1"/>
    </source>
</evidence>
<dbReference type="Proteomes" id="UP001162992">
    <property type="component" value="Chromosome 3"/>
</dbReference>
<keyword evidence="2" id="KW-1185">Reference proteome</keyword>
<comment type="caution">
    <text evidence="1">The sequence shown here is derived from an EMBL/GenBank/DDBJ whole genome shotgun (WGS) entry which is preliminary data.</text>
</comment>